<organism evidence="1">
    <name type="scientific">mine drainage metagenome</name>
    <dbReference type="NCBI Taxonomy" id="410659"/>
    <lineage>
        <taxon>unclassified sequences</taxon>
        <taxon>metagenomes</taxon>
        <taxon>ecological metagenomes</taxon>
    </lineage>
</organism>
<evidence type="ECO:0000313" key="1">
    <source>
        <dbReference type="EMBL" id="EQD50941.1"/>
    </source>
</evidence>
<proteinExistence type="predicted"/>
<sequence>LVNWTPLHLALPAGWSIAAGGTAGLDSGYRTRELATQPFVAAALLRVIAPQGWSINFTVVPNAPHRRSGFIGAQLSLPL</sequence>
<dbReference type="EMBL" id="AUZZ01005095">
    <property type="protein sequence ID" value="EQD50941.1"/>
    <property type="molecule type" value="Genomic_DNA"/>
</dbReference>
<reference evidence="1" key="1">
    <citation type="submission" date="2013-08" db="EMBL/GenBank/DDBJ databases">
        <authorList>
            <person name="Mendez C."/>
            <person name="Richter M."/>
            <person name="Ferrer M."/>
            <person name="Sanchez J."/>
        </authorList>
    </citation>
    <scope>NUCLEOTIDE SEQUENCE</scope>
</reference>
<evidence type="ECO:0008006" key="2">
    <source>
        <dbReference type="Google" id="ProtNLM"/>
    </source>
</evidence>
<accession>T0ZRM3</accession>
<gene>
    <name evidence="1" type="ORF">B2A_07132</name>
</gene>
<dbReference type="AlphaFoldDB" id="T0ZRM3"/>
<name>T0ZRM3_9ZZZZ</name>
<feature type="non-terminal residue" evidence="1">
    <location>
        <position position="1"/>
    </location>
</feature>
<protein>
    <recommendedName>
        <fullName evidence="2">ShlB/FhaC/HecB family hemolysin secretion/activation protein</fullName>
    </recommendedName>
</protein>
<comment type="caution">
    <text evidence="1">The sequence shown here is derived from an EMBL/GenBank/DDBJ whole genome shotgun (WGS) entry which is preliminary data.</text>
</comment>
<reference evidence="1" key="2">
    <citation type="journal article" date="2014" name="ISME J.">
        <title>Microbial stratification in low pH oxic and suboxic macroscopic growths along an acid mine drainage.</title>
        <authorList>
            <person name="Mendez-Garcia C."/>
            <person name="Mesa V."/>
            <person name="Sprenger R.R."/>
            <person name="Richter M."/>
            <person name="Diez M.S."/>
            <person name="Solano J."/>
            <person name="Bargiela R."/>
            <person name="Golyshina O.V."/>
            <person name="Manteca A."/>
            <person name="Ramos J.L."/>
            <person name="Gallego J.R."/>
            <person name="Llorente I."/>
            <person name="Martins Dos Santos V.A."/>
            <person name="Jensen O.N."/>
            <person name="Pelaez A.I."/>
            <person name="Sanchez J."/>
            <person name="Ferrer M."/>
        </authorList>
    </citation>
    <scope>NUCLEOTIDE SEQUENCE</scope>
</reference>